<protein>
    <submittedName>
        <fullName evidence="2">Uncharacterized protein</fullName>
    </submittedName>
</protein>
<feature type="compositionally biased region" description="Basic and acidic residues" evidence="1">
    <location>
        <begin position="325"/>
        <end position="379"/>
    </location>
</feature>
<evidence type="ECO:0000256" key="1">
    <source>
        <dbReference type="SAM" id="MobiDB-lite"/>
    </source>
</evidence>
<accession>A0A8H3FZX4</accession>
<feature type="region of interest" description="Disordered" evidence="1">
    <location>
        <begin position="293"/>
        <end position="396"/>
    </location>
</feature>
<feature type="compositionally biased region" description="Basic and acidic residues" evidence="1">
    <location>
        <begin position="506"/>
        <end position="521"/>
    </location>
</feature>
<feature type="compositionally biased region" description="Basic and acidic residues" evidence="1">
    <location>
        <begin position="568"/>
        <end position="578"/>
    </location>
</feature>
<gene>
    <name evidence="2" type="ORF">HETSPECPRED_008567</name>
</gene>
<organism evidence="2 3">
    <name type="scientific">Heterodermia speciosa</name>
    <dbReference type="NCBI Taxonomy" id="116794"/>
    <lineage>
        <taxon>Eukaryota</taxon>
        <taxon>Fungi</taxon>
        <taxon>Dikarya</taxon>
        <taxon>Ascomycota</taxon>
        <taxon>Pezizomycotina</taxon>
        <taxon>Lecanoromycetes</taxon>
        <taxon>OSLEUM clade</taxon>
        <taxon>Lecanoromycetidae</taxon>
        <taxon>Caliciales</taxon>
        <taxon>Physciaceae</taxon>
        <taxon>Heterodermia</taxon>
    </lineage>
</organism>
<evidence type="ECO:0000313" key="3">
    <source>
        <dbReference type="Proteomes" id="UP000664521"/>
    </source>
</evidence>
<feature type="compositionally biased region" description="Acidic residues" evidence="1">
    <location>
        <begin position="605"/>
        <end position="641"/>
    </location>
</feature>
<feature type="region of interest" description="Disordered" evidence="1">
    <location>
        <begin position="506"/>
        <end position="654"/>
    </location>
</feature>
<sequence length="675" mass="77304">MDRETDSLPNRPLPFEHLTKLTTVHSLCLVNHSAPDACPNVMWKGREGEYPDRNLHLSTPDSAFFDFSKPGFISRLMLLAQSFSCHSHRENTGFHAYFAYLWVAYRIIKLGPSHKWDKTQLHWFALRADTEMLVQGQRPPFWNFDREVCYLDSLERCADYLPASEKKEFLIALRNMVVQGKSMTVLDEKQVIKVDELLGRLEICEEPAKVDRFLESLPHDEEREQLTDVESETGGSELEDTLIVDEVIKLPTEYPQEDRKQDFAEWMRNTVPPGTAIARIDNKHLLKVDELLEESQQGEEPLPHTDIEAKADEPKLGETPNVDELSEKPTGHLSEGEKQNFGDEMRTIIPEEKHRNRLGHEQSAKVDDLTGEIKRDERSISSADADSEADEPKPWDSINVNEIMRMPTECLPDDSNQTLEIQMETQILEEKNMTRLESEPLVKVDERLVKPEEAVVNNKKQPLTFDEQLTDFEARLMRHEEQLLKFKKLLMETEERSLKAEERLRELQRDEDSKAPIHPEIEIVESSNQASINGDREPNIGLAPETDMSLHHLQHPKDQDPIPDIEPVDPRLETHESVADESEADEYVAIGSSSSQSLVNSPETNESEVDEPEMDDDGFGADESEADDSSEAVESEVDEPETNPSLLPPTIHTNPFTIPFTLPWYRYPWYRGSAV</sequence>
<reference evidence="2" key="1">
    <citation type="submission" date="2021-03" db="EMBL/GenBank/DDBJ databases">
        <authorList>
            <person name="Tagirdzhanova G."/>
        </authorList>
    </citation>
    <scope>NUCLEOTIDE SEQUENCE</scope>
</reference>
<proteinExistence type="predicted"/>
<dbReference type="Proteomes" id="UP000664521">
    <property type="component" value="Unassembled WGS sequence"/>
</dbReference>
<feature type="compositionally biased region" description="Basic and acidic residues" evidence="1">
    <location>
        <begin position="301"/>
        <end position="316"/>
    </location>
</feature>
<evidence type="ECO:0000313" key="2">
    <source>
        <dbReference type="EMBL" id="CAF9933195.1"/>
    </source>
</evidence>
<dbReference type="AlphaFoldDB" id="A0A8H3FZX4"/>
<keyword evidence="3" id="KW-1185">Reference proteome</keyword>
<comment type="caution">
    <text evidence="2">The sequence shown here is derived from an EMBL/GenBank/DDBJ whole genome shotgun (WGS) entry which is preliminary data.</text>
</comment>
<dbReference type="EMBL" id="CAJPDS010000066">
    <property type="protein sequence ID" value="CAF9933195.1"/>
    <property type="molecule type" value="Genomic_DNA"/>
</dbReference>
<feature type="compositionally biased region" description="Polar residues" evidence="1">
    <location>
        <begin position="591"/>
        <end position="604"/>
    </location>
</feature>
<name>A0A8H3FZX4_9LECA</name>